<feature type="compositionally biased region" description="Basic and acidic residues" evidence="1">
    <location>
        <begin position="327"/>
        <end position="343"/>
    </location>
</feature>
<evidence type="ECO:0008006" key="4">
    <source>
        <dbReference type="Google" id="ProtNLM"/>
    </source>
</evidence>
<dbReference type="RefSeq" id="WP_140011601.1">
    <property type="nucleotide sequence ID" value="NZ_JBHMDG010000009.1"/>
</dbReference>
<name>A0ABV5KA78_9ACTN</name>
<dbReference type="EMBL" id="JBHMDG010000009">
    <property type="protein sequence ID" value="MFB9312795.1"/>
    <property type="molecule type" value="Genomic_DNA"/>
</dbReference>
<proteinExistence type="predicted"/>
<dbReference type="Proteomes" id="UP001589750">
    <property type="component" value="Unassembled WGS sequence"/>
</dbReference>
<gene>
    <name evidence="2" type="ORF">ACFFRI_07040</name>
</gene>
<feature type="region of interest" description="Disordered" evidence="1">
    <location>
        <begin position="325"/>
        <end position="352"/>
    </location>
</feature>
<accession>A0ABV5KA78</accession>
<evidence type="ECO:0000256" key="1">
    <source>
        <dbReference type="SAM" id="MobiDB-lite"/>
    </source>
</evidence>
<organism evidence="2 3">
    <name type="scientific">Nocardioides plantarum</name>
    <dbReference type="NCBI Taxonomy" id="29299"/>
    <lineage>
        <taxon>Bacteria</taxon>
        <taxon>Bacillati</taxon>
        <taxon>Actinomycetota</taxon>
        <taxon>Actinomycetes</taxon>
        <taxon>Propionibacteriales</taxon>
        <taxon>Nocardioidaceae</taxon>
        <taxon>Nocardioides</taxon>
    </lineage>
</organism>
<protein>
    <recommendedName>
        <fullName evidence="4">Sulfotransferase family protein</fullName>
    </recommendedName>
</protein>
<comment type="caution">
    <text evidence="2">The sequence shown here is derived from an EMBL/GenBank/DDBJ whole genome shotgun (WGS) entry which is preliminary data.</text>
</comment>
<dbReference type="InterPro" id="IPR027417">
    <property type="entry name" value="P-loop_NTPase"/>
</dbReference>
<reference evidence="2 3" key="1">
    <citation type="submission" date="2024-09" db="EMBL/GenBank/DDBJ databases">
        <authorList>
            <person name="Sun Q."/>
            <person name="Mori K."/>
        </authorList>
    </citation>
    <scope>NUCLEOTIDE SEQUENCE [LARGE SCALE GENOMIC DNA]</scope>
    <source>
        <strain evidence="2 3">JCM 9626</strain>
    </source>
</reference>
<dbReference type="Gene3D" id="3.40.50.300">
    <property type="entry name" value="P-loop containing nucleotide triphosphate hydrolases"/>
    <property type="match status" value="1"/>
</dbReference>
<evidence type="ECO:0000313" key="3">
    <source>
        <dbReference type="Proteomes" id="UP001589750"/>
    </source>
</evidence>
<dbReference type="SUPFAM" id="SSF52540">
    <property type="entry name" value="P-loop containing nucleoside triphosphate hydrolases"/>
    <property type="match status" value="1"/>
</dbReference>
<keyword evidence="3" id="KW-1185">Reference proteome</keyword>
<evidence type="ECO:0000313" key="2">
    <source>
        <dbReference type="EMBL" id="MFB9312795.1"/>
    </source>
</evidence>
<sequence length="352" mass="38659">MNKVVVVAGPGRSGTSALAGILSHLGTRVSRPHLPADERTDQPSFETKWVVEHHLALMRRDPLVRALDTRPGAADLARRLTTAEDEVALNHWLGGVLHDAPTGQVVVNDPRAFWFHDHWTSVVDRLGADLGYLVLLSDPVGFVRARDVLKDDADRDPGSRRQRDTAFLAEWVHSLLVVEESTRQDVRAFVRHADLLADWRPAVSALAERVGLALDLEGGGAAVDDLVGSVPAESTPGWDEVDVPDTLRDIAVRLWEQLGRLADDPADPSVPEALAVLRTDYDRVFDHALGVATDHTATREMYVGRRTRASVTSKFESQIAELEQQLEEARGGRGDDEADDRSRGGLGSRWRG</sequence>